<sequence length="704" mass="78901">MPRKVVKRNGPTQVINRPNPLPEAVLNEIENAEGWASVVHILCDSFKLPDLTKRSGLKKIYLRFNETYNMLDDAYVKNAGNIKVTGGIVGIWAKMSADALLRDKLLKEAFVSKLVPLLDIPLTRYIVLQALSTVTHHGGLVARHEIAKLTPTLLRLLGEFPDDDALTELTTVIMFHAIGAVIGQEEDPDPQLLRRLDMRSVLKITTDNLRKPSASRLMINHAMGILNSATLHCHKECKALPSLVTFLVACVRGNDLITRCNALGGLIRLNYKESEPDMRFYDPQKMIAAVQRRFPDELVDNIMDYGLERCDMMVTLQSTKSFQHAMMEVVRTHDLYSLGHTLARLILRTEFSVADGMFEVQNERTGKLEKMDVGLPFTMWSDALPHCVRALRGRGGKADLDAADVVEMKHYIMKQRVSDSVQIGLKVIERNPQLAYAYYVIALGADTERGLRCAKKGLKCKETTPFVKNYLLWRAVEHAGNMGVTRLQEATAGSKDYTEGLAFLTSSQEDAKRFIAEAPPDSRNMGTILDWYIICTIALKGPELSADLHELNDYFKKVELADRFANFFGYPPKQTQMRLTRELIVSNYPAAMKSWGAVISRFDTMDLNTEPDAHGTPSSDKVFDGLAAWLDDLHVDDGPAVEQQRHCVHPRVSPNSVSLYRCSYCGNPSAVLRKCGGCGKTRYCDQSCQKSHWSEHKRACKANA</sequence>
<dbReference type="Gene3D" id="6.10.140.2220">
    <property type="match status" value="1"/>
</dbReference>
<evidence type="ECO:0000256" key="1">
    <source>
        <dbReference type="ARBA" id="ARBA00022723"/>
    </source>
</evidence>
<evidence type="ECO:0000313" key="6">
    <source>
        <dbReference type="EMBL" id="KZT10285.1"/>
    </source>
</evidence>
<dbReference type="AlphaFoldDB" id="A0A165GFR5"/>
<proteinExistence type="predicted"/>
<protein>
    <recommendedName>
        <fullName evidence="5">MYND-type domain-containing protein</fullName>
    </recommendedName>
</protein>
<dbReference type="Proteomes" id="UP000076871">
    <property type="component" value="Unassembled WGS sequence"/>
</dbReference>
<dbReference type="RefSeq" id="XP_040768025.1">
    <property type="nucleotide sequence ID" value="XM_040908049.1"/>
</dbReference>
<evidence type="ECO:0000259" key="5">
    <source>
        <dbReference type="PROSITE" id="PS50865"/>
    </source>
</evidence>
<reference evidence="6 7" key="1">
    <citation type="journal article" date="2016" name="Mol. Biol. Evol.">
        <title>Comparative Genomics of Early-Diverging Mushroom-Forming Fungi Provides Insights into the Origins of Lignocellulose Decay Capabilities.</title>
        <authorList>
            <person name="Nagy L.G."/>
            <person name="Riley R."/>
            <person name="Tritt A."/>
            <person name="Adam C."/>
            <person name="Daum C."/>
            <person name="Floudas D."/>
            <person name="Sun H."/>
            <person name="Yadav J.S."/>
            <person name="Pangilinan J."/>
            <person name="Larsson K.H."/>
            <person name="Matsuura K."/>
            <person name="Barry K."/>
            <person name="Labutti K."/>
            <person name="Kuo R."/>
            <person name="Ohm R.A."/>
            <person name="Bhattacharya S.S."/>
            <person name="Shirouzu T."/>
            <person name="Yoshinaga Y."/>
            <person name="Martin F.M."/>
            <person name="Grigoriev I.V."/>
            <person name="Hibbett D.S."/>
        </authorList>
    </citation>
    <scope>NUCLEOTIDE SEQUENCE [LARGE SCALE GENOMIC DNA]</scope>
    <source>
        <strain evidence="6 7">93-53</strain>
    </source>
</reference>
<gene>
    <name evidence="6" type="ORF">LAESUDRAFT_721627</name>
</gene>
<dbReference type="EMBL" id="KV427609">
    <property type="protein sequence ID" value="KZT10285.1"/>
    <property type="molecule type" value="Genomic_DNA"/>
</dbReference>
<feature type="domain" description="MYND-type" evidence="5">
    <location>
        <begin position="662"/>
        <end position="700"/>
    </location>
</feature>
<keyword evidence="3" id="KW-0862">Zinc</keyword>
<accession>A0A165GFR5</accession>
<evidence type="ECO:0000256" key="2">
    <source>
        <dbReference type="ARBA" id="ARBA00022771"/>
    </source>
</evidence>
<dbReference type="GeneID" id="63825078"/>
<dbReference type="InterPro" id="IPR002893">
    <property type="entry name" value="Znf_MYND"/>
</dbReference>
<keyword evidence="2 4" id="KW-0863">Zinc-finger</keyword>
<dbReference type="OrthoDB" id="341421at2759"/>
<evidence type="ECO:0000313" key="7">
    <source>
        <dbReference type="Proteomes" id="UP000076871"/>
    </source>
</evidence>
<dbReference type="GO" id="GO:0008270">
    <property type="term" value="F:zinc ion binding"/>
    <property type="evidence" value="ECO:0007669"/>
    <property type="project" value="UniProtKB-KW"/>
</dbReference>
<dbReference type="PROSITE" id="PS01360">
    <property type="entry name" value="ZF_MYND_1"/>
    <property type="match status" value="1"/>
</dbReference>
<keyword evidence="7" id="KW-1185">Reference proteome</keyword>
<evidence type="ECO:0000256" key="4">
    <source>
        <dbReference type="PROSITE-ProRule" id="PRU00134"/>
    </source>
</evidence>
<evidence type="ECO:0000256" key="3">
    <source>
        <dbReference type="ARBA" id="ARBA00022833"/>
    </source>
</evidence>
<dbReference type="PROSITE" id="PS50865">
    <property type="entry name" value="ZF_MYND_2"/>
    <property type="match status" value="1"/>
</dbReference>
<organism evidence="6 7">
    <name type="scientific">Laetiporus sulphureus 93-53</name>
    <dbReference type="NCBI Taxonomy" id="1314785"/>
    <lineage>
        <taxon>Eukaryota</taxon>
        <taxon>Fungi</taxon>
        <taxon>Dikarya</taxon>
        <taxon>Basidiomycota</taxon>
        <taxon>Agaricomycotina</taxon>
        <taxon>Agaricomycetes</taxon>
        <taxon>Polyporales</taxon>
        <taxon>Laetiporus</taxon>
    </lineage>
</organism>
<dbReference type="Pfam" id="PF01753">
    <property type="entry name" value="zf-MYND"/>
    <property type="match status" value="1"/>
</dbReference>
<keyword evidence="1" id="KW-0479">Metal-binding</keyword>
<dbReference type="InParanoid" id="A0A165GFR5"/>
<name>A0A165GFR5_9APHY</name>
<dbReference type="SUPFAM" id="SSF144232">
    <property type="entry name" value="HIT/MYND zinc finger-like"/>
    <property type="match status" value="1"/>
</dbReference>